<dbReference type="STRING" id="985054.SAMN05444358_1203"/>
<feature type="transmembrane region" description="Helical" evidence="6">
    <location>
        <begin position="77"/>
        <end position="98"/>
    </location>
</feature>
<evidence type="ECO:0000256" key="3">
    <source>
        <dbReference type="ARBA" id="ARBA00022692"/>
    </source>
</evidence>
<dbReference type="InterPro" id="IPR043428">
    <property type="entry name" value="LivM-like"/>
</dbReference>
<sequence>MSLELKHCPILIAIALAAFLVLPSISLATEVLIFAIIALGCSILLGYAGLLSFGQAIFFGLGAYVASLSQIHLGVNFLVGLLIATAAGATVAALVGALAIRRQGIYFVMLTLAFTQLAFFVSYTLDEWTGGDNGLLDVPRNSVDIFGFEIAIDSSEKFYAFVAISFVLIFLGMIRITHSQFGRTLLAIKQNEERATALGYSVKWYKVLAFIFSGSITAYAGGMYALFLNFAPLSNVELIMSEHILIMAIIGGTGNVYGAVLGSLFLVVVGDMLSAFWERWLFLLGGILILTVFYMRGGLISGLYGVFEFLSQKFGSASTQKES</sequence>
<feature type="transmembrane region" description="Helical" evidence="6">
    <location>
        <begin position="44"/>
        <end position="65"/>
    </location>
</feature>
<keyword evidence="2" id="KW-1003">Cell membrane</keyword>
<feature type="transmembrane region" description="Helical" evidence="6">
    <location>
        <begin position="281"/>
        <end position="307"/>
    </location>
</feature>
<evidence type="ECO:0000256" key="1">
    <source>
        <dbReference type="ARBA" id="ARBA00004651"/>
    </source>
</evidence>
<dbReference type="AlphaFoldDB" id="A0A1H3FWG9"/>
<reference evidence="8" key="1">
    <citation type="submission" date="2016-10" db="EMBL/GenBank/DDBJ databases">
        <authorList>
            <person name="Varghese N."/>
            <person name="Submissions S."/>
        </authorList>
    </citation>
    <scope>NUCLEOTIDE SEQUENCE [LARGE SCALE GENOMIC DNA]</scope>
    <source>
        <strain evidence="8">DSM 27839</strain>
    </source>
</reference>
<dbReference type="PANTHER" id="PTHR30482:SF17">
    <property type="entry name" value="ABC TRANSPORTER ATP-BINDING PROTEIN"/>
    <property type="match status" value="1"/>
</dbReference>
<protein>
    <submittedName>
        <fullName evidence="7">Amino acid/amide ABC transporter membrane protein 2, HAAT family</fullName>
    </submittedName>
</protein>
<dbReference type="RefSeq" id="WP_074739599.1">
    <property type="nucleotide sequence ID" value="NZ_FNNP01000020.1"/>
</dbReference>
<proteinExistence type="predicted"/>
<feature type="transmembrane region" description="Helical" evidence="6">
    <location>
        <begin position="243"/>
        <end position="269"/>
    </location>
</feature>
<dbReference type="PANTHER" id="PTHR30482">
    <property type="entry name" value="HIGH-AFFINITY BRANCHED-CHAIN AMINO ACID TRANSPORT SYSTEM PERMEASE"/>
    <property type="match status" value="1"/>
</dbReference>
<comment type="subcellular location">
    <subcellularLocation>
        <location evidence="1">Cell membrane</location>
        <topology evidence="1">Multi-pass membrane protein</topology>
    </subcellularLocation>
</comment>
<feature type="transmembrane region" description="Helical" evidence="6">
    <location>
        <begin position="12"/>
        <end position="37"/>
    </location>
</feature>
<evidence type="ECO:0000313" key="7">
    <source>
        <dbReference type="EMBL" id="SDX95453.1"/>
    </source>
</evidence>
<keyword evidence="4 6" id="KW-1133">Transmembrane helix</keyword>
<dbReference type="InterPro" id="IPR001851">
    <property type="entry name" value="ABC_transp_permease"/>
</dbReference>
<dbReference type="OrthoDB" id="9804361at2"/>
<dbReference type="GO" id="GO:0005886">
    <property type="term" value="C:plasma membrane"/>
    <property type="evidence" value="ECO:0007669"/>
    <property type="project" value="UniProtKB-SubCell"/>
</dbReference>
<keyword evidence="3 6" id="KW-0812">Transmembrane</keyword>
<evidence type="ECO:0000256" key="4">
    <source>
        <dbReference type="ARBA" id="ARBA00022989"/>
    </source>
</evidence>
<evidence type="ECO:0000256" key="5">
    <source>
        <dbReference type="ARBA" id="ARBA00023136"/>
    </source>
</evidence>
<name>A0A1H3FWG9_9RHOB</name>
<evidence type="ECO:0000256" key="2">
    <source>
        <dbReference type="ARBA" id="ARBA00022475"/>
    </source>
</evidence>
<dbReference type="Pfam" id="PF02653">
    <property type="entry name" value="BPD_transp_2"/>
    <property type="match status" value="1"/>
</dbReference>
<dbReference type="Proteomes" id="UP000183400">
    <property type="component" value="Unassembled WGS sequence"/>
</dbReference>
<evidence type="ECO:0000313" key="8">
    <source>
        <dbReference type="Proteomes" id="UP000183400"/>
    </source>
</evidence>
<dbReference type="GO" id="GO:0015658">
    <property type="term" value="F:branched-chain amino acid transmembrane transporter activity"/>
    <property type="evidence" value="ECO:0007669"/>
    <property type="project" value="InterPro"/>
</dbReference>
<feature type="transmembrane region" description="Helical" evidence="6">
    <location>
        <begin position="105"/>
        <end position="125"/>
    </location>
</feature>
<organism evidence="7 8">
    <name type="scientific">Ruegeria halocynthiae</name>
    <dbReference type="NCBI Taxonomy" id="985054"/>
    <lineage>
        <taxon>Bacteria</taxon>
        <taxon>Pseudomonadati</taxon>
        <taxon>Pseudomonadota</taxon>
        <taxon>Alphaproteobacteria</taxon>
        <taxon>Rhodobacterales</taxon>
        <taxon>Roseobacteraceae</taxon>
        <taxon>Ruegeria</taxon>
    </lineage>
</organism>
<accession>A0A1H3FWG9</accession>
<feature type="transmembrane region" description="Helical" evidence="6">
    <location>
        <begin position="207"/>
        <end position="231"/>
    </location>
</feature>
<evidence type="ECO:0000256" key="6">
    <source>
        <dbReference type="SAM" id="Phobius"/>
    </source>
</evidence>
<keyword evidence="5 6" id="KW-0472">Membrane</keyword>
<feature type="transmembrane region" description="Helical" evidence="6">
    <location>
        <begin position="158"/>
        <end position="176"/>
    </location>
</feature>
<dbReference type="EMBL" id="FNNP01000020">
    <property type="protein sequence ID" value="SDX95453.1"/>
    <property type="molecule type" value="Genomic_DNA"/>
</dbReference>
<dbReference type="CDD" id="cd06581">
    <property type="entry name" value="TM_PBP1_LivM_like"/>
    <property type="match status" value="1"/>
</dbReference>
<keyword evidence="8" id="KW-1185">Reference proteome</keyword>
<gene>
    <name evidence="7" type="ORF">SAMN05444358_1203</name>
</gene>